<protein>
    <recommendedName>
        <fullName evidence="9">DNA2/NAM7 helicase-like C-terminal domain-containing protein</fullName>
    </recommendedName>
</protein>
<dbReference type="Gene3D" id="3.40.50.300">
    <property type="entry name" value="P-loop containing nucleotide triphosphate hydrolases"/>
    <property type="match status" value="2"/>
</dbReference>
<feature type="domain" description="DNA2/NAM7 helicase-like C-terminal" evidence="6">
    <location>
        <begin position="64"/>
        <end position="257"/>
    </location>
</feature>
<evidence type="ECO:0000256" key="1">
    <source>
        <dbReference type="ARBA" id="ARBA00022741"/>
    </source>
</evidence>
<keyword evidence="8" id="KW-1185">Reference proteome</keyword>
<keyword evidence="2" id="KW-0378">Hydrolase</keyword>
<dbReference type="CDD" id="cd18808">
    <property type="entry name" value="SF1_C_Upf1"/>
    <property type="match status" value="1"/>
</dbReference>
<evidence type="ECO:0008006" key="9">
    <source>
        <dbReference type="Google" id="ProtNLM"/>
    </source>
</evidence>
<accession>A0A0D9W8K7</accession>
<dbReference type="InterPro" id="IPR047187">
    <property type="entry name" value="SF1_C_Upf1"/>
</dbReference>
<dbReference type="Gramene" id="LPERR04G18670.1">
    <property type="protein sequence ID" value="LPERR04G18670.1"/>
    <property type="gene ID" value="LPERR04G18670"/>
</dbReference>
<keyword evidence="1" id="KW-0547">Nucleotide-binding</keyword>
<dbReference type="InterPro" id="IPR041677">
    <property type="entry name" value="DNA2/NAM7_AAA_11"/>
</dbReference>
<evidence type="ECO:0000259" key="6">
    <source>
        <dbReference type="Pfam" id="PF13087"/>
    </source>
</evidence>
<dbReference type="InterPro" id="IPR045055">
    <property type="entry name" value="DNA2/NAM7-like"/>
</dbReference>
<dbReference type="InterPro" id="IPR041679">
    <property type="entry name" value="DNA2/NAM7-like_C"/>
</dbReference>
<feature type="domain" description="DNA2/NAM7 helicase helicase" evidence="5">
    <location>
        <begin position="12"/>
        <end position="56"/>
    </location>
</feature>
<organism evidence="7 8">
    <name type="scientific">Leersia perrieri</name>
    <dbReference type="NCBI Taxonomy" id="77586"/>
    <lineage>
        <taxon>Eukaryota</taxon>
        <taxon>Viridiplantae</taxon>
        <taxon>Streptophyta</taxon>
        <taxon>Embryophyta</taxon>
        <taxon>Tracheophyta</taxon>
        <taxon>Spermatophyta</taxon>
        <taxon>Magnoliopsida</taxon>
        <taxon>Liliopsida</taxon>
        <taxon>Poales</taxon>
        <taxon>Poaceae</taxon>
        <taxon>BOP clade</taxon>
        <taxon>Oryzoideae</taxon>
        <taxon>Oryzeae</taxon>
        <taxon>Oryzinae</taxon>
        <taxon>Leersia</taxon>
    </lineage>
</organism>
<dbReference type="InterPro" id="IPR027417">
    <property type="entry name" value="P-loop_NTPase"/>
</dbReference>
<proteinExistence type="predicted"/>
<dbReference type="FunFam" id="3.40.50.300:FF:000326">
    <property type="entry name" value="P-loop containing nucleoside triphosphate hydrolase"/>
    <property type="match status" value="1"/>
</dbReference>
<reference evidence="7 8" key="1">
    <citation type="submission" date="2012-08" db="EMBL/GenBank/DDBJ databases">
        <title>Oryza genome evolution.</title>
        <authorList>
            <person name="Wing R.A."/>
        </authorList>
    </citation>
    <scope>NUCLEOTIDE SEQUENCE</scope>
</reference>
<dbReference type="GO" id="GO:0005694">
    <property type="term" value="C:chromosome"/>
    <property type="evidence" value="ECO:0007669"/>
    <property type="project" value="UniProtKB-ARBA"/>
</dbReference>
<name>A0A0D9W8K7_9ORYZ</name>
<dbReference type="PANTHER" id="PTHR10887">
    <property type="entry name" value="DNA2/NAM7 HELICASE FAMILY"/>
    <property type="match status" value="1"/>
</dbReference>
<dbReference type="SUPFAM" id="SSF52540">
    <property type="entry name" value="P-loop containing nucleoside triphosphate hydrolases"/>
    <property type="match status" value="1"/>
</dbReference>
<dbReference type="GO" id="GO:0016787">
    <property type="term" value="F:hydrolase activity"/>
    <property type="evidence" value="ECO:0007669"/>
    <property type="project" value="UniProtKB-KW"/>
</dbReference>
<evidence type="ECO:0000256" key="3">
    <source>
        <dbReference type="ARBA" id="ARBA00022806"/>
    </source>
</evidence>
<dbReference type="HOGENOM" id="CLU_001666_0_0_1"/>
<reference evidence="7" key="3">
    <citation type="submission" date="2015-04" db="UniProtKB">
        <authorList>
            <consortium name="EnsemblPlants"/>
        </authorList>
    </citation>
    <scope>IDENTIFICATION</scope>
</reference>
<reference evidence="8" key="2">
    <citation type="submission" date="2013-12" db="EMBL/GenBank/DDBJ databases">
        <authorList>
            <person name="Yu Y."/>
            <person name="Lee S."/>
            <person name="de Baynast K."/>
            <person name="Wissotski M."/>
            <person name="Liu L."/>
            <person name="Talag J."/>
            <person name="Goicoechea J."/>
            <person name="Angelova A."/>
            <person name="Jetty R."/>
            <person name="Kudrna D."/>
            <person name="Golser W."/>
            <person name="Rivera L."/>
            <person name="Zhang J."/>
            <person name="Wing R."/>
        </authorList>
    </citation>
    <scope>NUCLEOTIDE SEQUENCE</scope>
</reference>
<keyword evidence="4" id="KW-0067">ATP-binding</keyword>
<evidence type="ECO:0000313" key="7">
    <source>
        <dbReference type="EnsemblPlants" id="LPERR04G18670.1"/>
    </source>
</evidence>
<dbReference type="PANTHER" id="PTHR10887:SF461">
    <property type="entry name" value="OS04G0582000 PROTEIN"/>
    <property type="match status" value="1"/>
</dbReference>
<evidence type="ECO:0000256" key="4">
    <source>
        <dbReference type="ARBA" id="ARBA00022840"/>
    </source>
</evidence>
<dbReference type="Pfam" id="PF13086">
    <property type="entry name" value="AAA_11"/>
    <property type="match status" value="1"/>
</dbReference>
<evidence type="ECO:0000313" key="8">
    <source>
        <dbReference type="Proteomes" id="UP000032180"/>
    </source>
</evidence>
<dbReference type="GO" id="GO:0005524">
    <property type="term" value="F:ATP binding"/>
    <property type="evidence" value="ECO:0007669"/>
    <property type="project" value="UniProtKB-KW"/>
</dbReference>
<dbReference type="STRING" id="77586.A0A0D9W8K7"/>
<evidence type="ECO:0000256" key="2">
    <source>
        <dbReference type="ARBA" id="ARBA00022801"/>
    </source>
</evidence>
<dbReference type="eggNOG" id="KOG1801">
    <property type="taxonomic scope" value="Eukaryota"/>
</dbReference>
<evidence type="ECO:0000259" key="5">
    <source>
        <dbReference type="Pfam" id="PF13086"/>
    </source>
</evidence>
<sequence length="329" mass="36550">MDKRPNVCLSPLELLVVDEAAQLKECETLIPMQLPGIKQAVFIGDECQLPALVKSKISDNADFGRSAFERLSSLGYSKHLLNVQYRMRPEISKFPVASFYDSKISDGPNVVSPNYKRITLPGKMFGPYSFINVDGGHETTEKYGRSLKNTIEVAVVLWIVQRLFEESVFSGSKLTVGVVSPYNAQVRAIQEKIGKTYDMYDGFSVKSVDGFQGAEEDVIIISTVRSNGAGSVGFLTNLQRTNVALTRAKHCLWIVGNGTTLSNSKSVWQKVVADAKHRECFFEASDDKHLSNAIVNAIIELDDAENLVKMESLHISNSRFQRTGPRYRA</sequence>
<dbReference type="EnsemblPlants" id="LPERR04G18670.1">
    <property type="protein sequence ID" value="LPERR04G18670.1"/>
    <property type="gene ID" value="LPERR04G18670"/>
</dbReference>
<keyword evidence="3" id="KW-0347">Helicase</keyword>
<dbReference type="Proteomes" id="UP000032180">
    <property type="component" value="Chromosome 4"/>
</dbReference>
<dbReference type="GO" id="GO:0004386">
    <property type="term" value="F:helicase activity"/>
    <property type="evidence" value="ECO:0007669"/>
    <property type="project" value="UniProtKB-KW"/>
</dbReference>
<dbReference type="Pfam" id="PF13087">
    <property type="entry name" value="AAA_12"/>
    <property type="match status" value="1"/>
</dbReference>
<dbReference type="AlphaFoldDB" id="A0A0D9W8K7"/>